<evidence type="ECO:0000313" key="3">
    <source>
        <dbReference type="EMBL" id="AGI73388.1"/>
    </source>
</evidence>
<dbReference type="Gene3D" id="3.90.230.10">
    <property type="entry name" value="Creatinase/methionine aminopeptidase superfamily"/>
    <property type="match status" value="1"/>
</dbReference>
<dbReference type="OrthoDB" id="9803194at2"/>
<dbReference type="PANTHER" id="PTHR46112:SF2">
    <property type="entry name" value="XAA-PRO AMINOPEPTIDASE P-RELATED"/>
    <property type="match status" value="1"/>
</dbReference>
<gene>
    <name evidence="3" type="ORF">OA238_c34120</name>
</gene>
<dbReference type="InterPro" id="IPR000587">
    <property type="entry name" value="Creatinase_N"/>
</dbReference>
<reference evidence="3 4" key="1">
    <citation type="journal article" date="2013" name="PLoS ONE">
        <title>Poles Apart: Arctic and Antarctic Octadecabacter strains Share High Genome Plasticity and a New Type of Xanthorhodopsin.</title>
        <authorList>
            <person name="Vollmers J."/>
            <person name="Voget S."/>
            <person name="Dietrich S."/>
            <person name="Gollnow K."/>
            <person name="Smits M."/>
            <person name="Meyer K."/>
            <person name="Brinkhoff T."/>
            <person name="Simon M."/>
            <person name="Daniel R."/>
        </authorList>
    </citation>
    <scope>NUCLEOTIDE SEQUENCE [LARGE SCALE GENOMIC DNA]</scope>
    <source>
        <strain evidence="3 4">238</strain>
    </source>
</reference>
<evidence type="ECO:0000259" key="1">
    <source>
        <dbReference type="Pfam" id="PF00557"/>
    </source>
</evidence>
<dbReference type="InterPro" id="IPR050659">
    <property type="entry name" value="Peptidase_M24B"/>
</dbReference>
<dbReference type="HOGENOM" id="CLU_017266_5_0_5"/>
<organism evidence="3 4">
    <name type="scientific">Octadecabacter arcticus 238</name>
    <dbReference type="NCBI Taxonomy" id="391616"/>
    <lineage>
        <taxon>Bacteria</taxon>
        <taxon>Pseudomonadati</taxon>
        <taxon>Pseudomonadota</taxon>
        <taxon>Alphaproteobacteria</taxon>
        <taxon>Rhodobacterales</taxon>
        <taxon>Roseobacteraceae</taxon>
        <taxon>Octadecabacter</taxon>
    </lineage>
</organism>
<feature type="domain" description="Peptidase M24" evidence="1">
    <location>
        <begin position="164"/>
        <end position="380"/>
    </location>
</feature>
<dbReference type="eggNOG" id="COG0006">
    <property type="taxonomic scope" value="Bacteria"/>
</dbReference>
<evidence type="ECO:0000259" key="2">
    <source>
        <dbReference type="Pfam" id="PF01321"/>
    </source>
</evidence>
<dbReference type="GO" id="GO:0016980">
    <property type="term" value="F:creatinase activity"/>
    <property type="evidence" value="ECO:0007669"/>
    <property type="project" value="UniProtKB-EC"/>
</dbReference>
<dbReference type="Pfam" id="PF00557">
    <property type="entry name" value="Peptidase_M24"/>
    <property type="match status" value="1"/>
</dbReference>
<sequence length="400" mass="44549">MDRPQNYRFHQGDKVLPFADAEYEGRLAKLRASMAHLGVDACVFTSMHNIAYYSGFLYCAFGRPYALVVTATDNVTMSAGIDAAQPWRRGYGDNITYTDWQRNNYWRAIQFVAGSGKVIGYEGDHLSLAQKALLDEFLTPRSSMDIAPTTMKQRMHKSAAEITLIRAGANVADVGGYAIKEAVKVGAREIDVAMAGRDVMELEIARRFPDAEYRDTWVWFQSGMNTDGAHNPVTSRKLERGDILSLNTFPMISGYYTALERTMFVGEVDDASRKIWEANVAAHEYGMSLLVPGAKCSDITHKINDFFAERQLLQYRTFGYGHSFGVLSHYYGREAGLELREDVDTVLEPGMVISMEPMLTIGDGNPGAGGYREHDILVIKDDGNENITGYPYGPDFNVVG</sequence>
<dbReference type="Gene3D" id="3.40.350.10">
    <property type="entry name" value="Creatinase/prolidase N-terminal domain"/>
    <property type="match status" value="1"/>
</dbReference>
<dbReference type="InterPro" id="IPR036005">
    <property type="entry name" value="Creatinase/aminopeptidase-like"/>
</dbReference>
<dbReference type="EC" id="3.5.3.3" evidence="3"/>
<proteinExistence type="predicted"/>
<dbReference type="RefSeq" id="WP_015496399.1">
    <property type="nucleotide sequence ID" value="NC_020908.1"/>
</dbReference>
<dbReference type="STRING" id="391616.OA238_c34120"/>
<dbReference type="InterPro" id="IPR029149">
    <property type="entry name" value="Creatin/AminoP/Spt16_N"/>
</dbReference>
<accession>M9RNR6</accession>
<dbReference type="PANTHER" id="PTHR46112">
    <property type="entry name" value="AMINOPEPTIDASE"/>
    <property type="match status" value="1"/>
</dbReference>
<name>M9RNR6_9RHOB</name>
<dbReference type="InterPro" id="IPR000994">
    <property type="entry name" value="Pept_M24"/>
</dbReference>
<evidence type="ECO:0000313" key="4">
    <source>
        <dbReference type="Proteomes" id="UP000004688"/>
    </source>
</evidence>
<feature type="domain" description="Creatinase N-terminal" evidence="2">
    <location>
        <begin position="26"/>
        <end position="155"/>
    </location>
</feature>
<dbReference type="Proteomes" id="UP000004688">
    <property type="component" value="Chromosome"/>
</dbReference>
<keyword evidence="4" id="KW-1185">Reference proteome</keyword>
<dbReference type="KEGG" id="oar:OA238_c34120"/>
<dbReference type="Pfam" id="PF01321">
    <property type="entry name" value="Creatinase_N"/>
    <property type="match status" value="1"/>
</dbReference>
<dbReference type="AlphaFoldDB" id="M9RNR6"/>
<dbReference type="EMBL" id="CP003742">
    <property type="protein sequence ID" value="AGI73388.1"/>
    <property type="molecule type" value="Genomic_DNA"/>
</dbReference>
<protein>
    <submittedName>
        <fullName evidence="3">Creatinase</fullName>
        <ecNumber evidence="3">3.5.3.3</ecNumber>
    </submittedName>
</protein>
<dbReference type="SUPFAM" id="SSF53092">
    <property type="entry name" value="Creatinase/prolidase N-terminal domain"/>
    <property type="match status" value="1"/>
</dbReference>
<dbReference type="SUPFAM" id="SSF55920">
    <property type="entry name" value="Creatinase/aminopeptidase"/>
    <property type="match status" value="1"/>
</dbReference>
<keyword evidence="3" id="KW-0378">Hydrolase</keyword>